<protein>
    <submittedName>
        <fullName evidence="2">Uncharacterized protein</fullName>
    </submittedName>
</protein>
<dbReference type="EMBL" id="OOIL02004390">
    <property type="protein sequence ID" value="VFQ91561.1"/>
    <property type="molecule type" value="Genomic_DNA"/>
</dbReference>
<feature type="compositionally biased region" description="Polar residues" evidence="1">
    <location>
        <begin position="1"/>
        <end position="12"/>
    </location>
</feature>
<dbReference type="AlphaFoldDB" id="A0A484MRR5"/>
<feature type="region of interest" description="Disordered" evidence="1">
    <location>
        <begin position="1"/>
        <end position="24"/>
    </location>
</feature>
<evidence type="ECO:0000313" key="2">
    <source>
        <dbReference type="EMBL" id="VFQ91561.1"/>
    </source>
</evidence>
<proteinExistence type="predicted"/>
<name>A0A484MRR5_9ASTE</name>
<gene>
    <name evidence="2" type="ORF">CCAM_LOCUS33337</name>
</gene>
<evidence type="ECO:0000256" key="1">
    <source>
        <dbReference type="SAM" id="MobiDB-lite"/>
    </source>
</evidence>
<organism evidence="2 3">
    <name type="scientific">Cuscuta campestris</name>
    <dbReference type="NCBI Taxonomy" id="132261"/>
    <lineage>
        <taxon>Eukaryota</taxon>
        <taxon>Viridiplantae</taxon>
        <taxon>Streptophyta</taxon>
        <taxon>Embryophyta</taxon>
        <taxon>Tracheophyta</taxon>
        <taxon>Spermatophyta</taxon>
        <taxon>Magnoliopsida</taxon>
        <taxon>eudicotyledons</taxon>
        <taxon>Gunneridae</taxon>
        <taxon>Pentapetalae</taxon>
        <taxon>asterids</taxon>
        <taxon>lamiids</taxon>
        <taxon>Solanales</taxon>
        <taxon>Convolvulaceae</taxon>
        <taxon>Cuscuteae</taxon>
        <taxon>Cuscuta</taxon>
        <taxon>Cuscuta subgen. Grammica</taxon>
        <taxon>Cuscuta sect. Cleistogrammica</taxon>
    </lineage>
</organism>
<reference evidence="2 3" key="1">
    <citation type="submission" date="2018-04" db="EMBL/GenBank/DDBJ databases">
        <authorList>
            <person name="Vogel A."/>
        </authorList>
    </citation>
    <scope>NUCLEOTIDE SEQUENCE [LARGE SCALE GENOMIC DNA]</scope>
</reference>
<feature type="compositionally biased region" description="Basic and acidic residues" evidence="1">
    <location>
        <begin position="13"/>
        <end position="24"/>
    </location>
</feature>
<accession>A0A484MRR5</accession>
<dbReference type="Proteomes" id="UP000595140">
    <property type="component" value="Unassembled WGS sequence"/>
</dbReference>
<keyword evidence="3" id="KW-1185">Reference proteome</keyword>
<sequence length="98" mass="11255">MPRCKNASSRQESAAKKGERPWRREGSKYIHVQTGLAFNTGASAERFHNTFLTKEIVSPKIVDKDLFKLATYAPKSEACVIQVLKLYRFFKHPLKLED</sequence>
<evidence type="ECO:0000313" key="3">
    <source>
        <dbReference type="Proteomes" id="UP000595140"/>
    </source>
</evidence>